<evidence type="ECO:0000259" key="9">
    <source>
        <dbReference type="PROSITE" id="PS50887"/>
    </source>
</evidence>
<evidence type="ECO:0000256" key="4">
    <source>
        <dbReference type="SAM" id="MobiDB-lite"/>
    </source>
</evidence>
<dbReference type="PROSITE" id="PS50113">
    <property type="entry name" value="PAC"/>
    <property type="match status" value="2"/>
</dbReference>
<keyword evidence="2" id="KW-0418">Kinase</keyword>
<evidence type="ECO:0000256" key="2">
    <source>
        <dbReference type="ARBA" id="ARBA00022777"/>
    </source>
</evidence>
<dbReference type="EMBL" id="JBBLXS010000254">
    <property type="protein sequence ID" value="MEK0186755.1"/>
    <property type="molecule type" value="Genomic_DNA"/>
</dbReference>
<feature type="domain" description="EAL" evidence="8">
    <location>
        <begin position="811"/>
        <end position="1075"/>
    </location>
</feature>
<dbReference type="Pfam" id="PF01590">
    <property type="entry name" value="GAF"/>
    <property type="match status" value="1"/>
</dbReference>
<feature type="domain" description="GGDEF" evidence="9">
    <location>
        <begin position="626"/>
        <end position="759"/>
    </location>
</feature>
<dbReference type="InterPro" id="IPR013656">
    <property type="entry name" value="PAS_4"/>
</dbReference>
<evidence type="ECO:0000259" key="6">
    <source>
        <dbReference type="PROSITE" id="PS50112"/>
    </source>
</evidence>
<dbReference type="InterPro" id="IPR001789">
    <property type="entry name" value="Sig_transdc_resp-reg_receiver"/>
</dbReference>
<dbReference type="Gene3D" id="3.40.50.2300">
    <property type="match status" value="1"/>
</dbReference>
<dbReference type="InterPro" id="IPR035919">
    <property type="entry name" value="EAL_sf"/>
</dbReference>
<dbReference type="InterPro" id="IPR000700">
    <property type="entry name" value="PAS-assoc_C"/>
</dbReference>
<gene>
    <name evidence="10" type="ORF">WMG39_18125</name>
</gene>
<dbReference type="InterPro" id="IPR052155">
    <property type="entry name" value="Biofilm_reg_signaling"/>
</dbReference>
<name>A0ABU8YQY0_9CYAN</name>
<dbReference type="SUPFAM" id="SSF55073">
    <property type="entry name" value="Nucleotide cyclase"/>
    <property type="match status" value="1"/>
</dbReference>
<dbReference type="PANTHER" id="PTHR44757:SF2">
    <property type="entry name" value="BIOFILM ARCHITECTURE MAINTENANCE PROTEIN MBAA"/>
    <property type="match status" value="1"/>
</dbReference>
<dbReference type="InterPro" id="IPR003018">
    <property type="entry name" value="GAF"/>
</dbReference>
<dbReference type="SUPFAM" id="SSF52172">
    <property type="entry name" value="CheY-like"/>
    <property type="match status" value="1"/>
</dbReference>
<dbReference type="InterPro" id="IPR001633">
    <property type="entry name" value="EAL_dom"/>
</dbReference>
<dbReference type="SUPFAM" id="SSF141868">
    <property type="entry name" value="EAL domain-like"/>
    <property type="match status" value="1"/>
</dbReference>
<dbReference type="Pfam" id="PF00990">
    <property type="entry name" value="GGDEF"/>
    <property type="match status" value="1"/>
</dbReference>
<dbReference type="SMART" id="SM00091">
    <property type="entry name" value="PAS"/>
    <property type="match status" value="2"/>
</dbReference>
<feature type="domain" description="PAC" evidence="7">
    <location>
        <begin position="415"/>
        <end position="466"/>
    </location>
</feature>
<dbReference type="CDD" id="cd00156">
    <property type="entry name" value="REC"/>
    <property type="match status" value="1"/>
</dbReference>
<feature type="domain" description="PAS" evidence="6">
    <location>
        <begin position="467"/>
        <end position="537"/>
    </location>
</feature>
<feature type="modified residue" description="4-aspartylphosphate" evidence="3">
    <location>
        <position position="72"/>
    </location>
</feature>
<dbReference type="CDD" id="cd00130">
    <property type="entry name" value="PAS"/>
    <property type="match status" value="2"/>
</dbReference>
<dbReference type="InterPro" id="IPR000014">
    <property type="entry name" value="PAS"/>
</dbReference>
<dbReference type="Gene3D" id="3.30.70.270">
    <property type="match status" value="1"/>
</dbReference>
<dbReference type="InterPro" id="IPR013655">
    <property type="entry name" value="PAS_fold_3"/>
</dbReference>
<dbReference type="CDD" id="cd01949">
    <property type="entry name" value="GGDEF"/>
    <property type="match status" value="1"/>
</dbReference>
<dbReference type="Proteomes" id="UP001384579">
    <property type="component" value="Unassembled WGS sequence"/>
</dbReference>
<dbReference type="SUPFAM" id="SSF55785">
    <property type="entry name" value="PYP-like sensor domain (PAS domain)"/>
    <property type="match status" value="2"/>
</dbReference>
<comment type="caution">
    <text evidence="10">The sequence shown here is derived from an EMBL/GenBank/DDBJ whole genome shotgun (WGS) entry which is preliminary data.</text>
</comment>
<evidence type="ECO:0000313" key="10">
    <source>
        <dbReference type="EMBL" id="MEK0186755.1"/>
    </source>
</evidence>
<dbReference type="SMART" id="SM00086">
    <property type="entry name" value="PAC"/>
    <property type="match status" value="2"/>
</dbReference>
<dbReference type="RefSeq" id="WP_340517653.1">
    <property type="nucleotide sequence ID" value="NZ_JBBLXS010000254.1"/>
</dbReference>
<proteinExistence type="predicted"/>
<keyword evidence="1" id="KW-0808">Transferase</keyword>
<dbReference type="InterPro" id="IPR029787">
    <property type="entry name" value="Nucleotide_cyclase"/>
</dbReference>
<dbReference type="PANTHER" id="PTHR44757">
    <property type="entry name" value="DIGUANYLATE CYCLASE DGCP"/>
    <property type="match status" value="1"/>
</dbReference>
<dbReference type="InterPro" id="IPR000160">
    <property type="entry name" value="GGDEF_dom"/>
</dbReference>
<dbReference type="SMART" id="SM00448">
    <property type="entry name" value="REC"/>
    <property type="match status" value="1"/>
</dbReference>
<dbReference type="InterPro" id="IPR043128">
    <property type="entry name" value="Rev_trsase/Diguanyl_cyclase"/>
</dbReference>
<feature type="domain" description="PAC" evidence="7">
    <location>
        <begin position="542"/>
        <end position="593"/>
    </location>
</feature>
<evidence type="ECO:0000256" key="3">
    <source>
        <dbReference type="PROSITE-ProRule" id="PRU00169"/>
    </source>
</evidence>
<evidence type="ECO:0000313" key="11">
    <source>
        <dbReference type="Proteomes" id="UP001384579"/>
    </source>
</evidence>
<accession>A0ABU8YQY0</accession>
<dbReference type="CDD" id="cd01948">
    <property type="entry name" value="EAL"/>
    <property type="match status" value="1"/>
</dbReference>
<dbReference type="InterPro" id="IPR001610">
    <property type="entry name" value="PAC"/>
</dbReference>
<dbReference type="SUPFAM" id="SSF55781">
    <property type="entry name" value="GAF domain-like"/>
    <property type="match status" value="1"/>
</dbReference>
<dbReference type="InterPro" id="IPR011006">
    <property type="entry name" value="CheY-like_superfamily"/>
</dbReference>
<dbReference type="Gene3D" id="3.20.20.450">
    <property type="entry name" value="EAL domain"/>
    <property type="match status" value="1"/>
</dbReference>
<dbReference type="Pfam" id="PF00072">
    <property type="entry name" value="Response_reg"/>
    <property type="match status" value="1"/>
</dbReference>
<dbReference type="Pfam" id="PF00563">
    <property type="entry name" value="EAL"/>
    <property type="match status" value="1"/>
</dbReference>
<dbReference type="SMART" id="SM00267">
    <property type="entry name" value="GGDEF"/>
    <property type="match status" value="1"/>
</dbReference>
<feature type="domain" description="Response regulatory" evidence="5">
    <location>
        <begin position="20"/>
        <end position="137"/>
    </location>
</feature>
<protein>
    <submittedName>
        <fullName evidence="10">EAL domain-containing protein</fullName>
    </submittedName>
</protein>
<dbReference type="PROSITE" id="PS50883">
    <property type="entry name" value="EAL"/>
    <property type="match status" value="1"/>
</dbReference>
<dbReference type="SMART" id="SM00052">
    <property type="entry name" value="EAL"/>
    <property type="match status" value="1"/>
</dbReference>
<sequence length="1090" mass="121814">MLERNHHNNLLKKSEEAMLNLLIVEDMAEDIELVVIALETGGVKFTFDIAQTAKECRELLENGKKYDAVLSDYRLPGFNGLDLLKMMQELDRNIPFILVTGSLGEEAAVECIKSGMTDYLLKSRLFRLPTILERSLQEYQMRAQRQEAIAKIQRQAQKEAIVNRIVQAMRETLVLDEVLQTTADQLHEAFETSGCGILQPDADGGIIVRYMSKSADKQHLVGLNCDFAEHYHSSLTAGETLALDDLSKLCPSLQASAEIVGFQAVTIAPLLYQQSFLGGICLYQCDRTRSWSAEEVSLVKAIADQCAIAIHQAELYQQAQTELAERKRAEAAVLGIQQQLAAMAANIPGSVYRIIIHPDGRISLPYISPGVREVTGIEPSEVMARPEILMEIIHPEDKSSFDQSVAASGASLEPCDRQYRIILKTGEVKWVQDNARFSKNENGDIIIDGVALDISGRKQAEEALRQSEQRFRSLIENATDITIILDGEGTFRYISPSVKRILGYLPQKTIGRSVFDTVHPEDGALITETLNKVIQNPKTSHSPVEYRVRHRNGSWCFLEAVATNLLHDRAVQGIVVNCHDITKRKLAEEQLLHDAFHDGLTGLPNRALFIDRLEHDLRLAQRRKEYLFAVLFLDLDRFKVVNDSLGHAIGDQLLIASARRLETCLRVGDTVARLGGDEFAILLEDIDGINEANNIAHRLQQRISAPLVLDGHEVFITASIGIALSSVEYIESTNLLRDADTAMYRAKGLGRARHEVFNSSMHAHALRLLQLENDLRRAAESIRDRPREEDEGQQPLGEYRTSEDSTKPLLCLKFPKPSLPPLSPAPQFIIHYQPIVSIATNTISCFEALVRWQHPERGLVSPAEFIPVAEETGLIVPLGRWVLRTACQQIHQWQQLFPSNPPLSVSVNLSVKQFSQPDLIEYIDQVLEESDLDGSSLKLEITESVLIENSESVTAMLVELRSRNIHLCIDDFGTGYSSLSYLHRFPTNTLKIDRSFVSRMGVKFDISKGEIDPTEIVRSIVTLSHNLGMDVVAEGVEEATQLDLLKGLKCEYAQGYFFSKPLDSQTAATLIRQQQENQNLVTLSSLVNGN</sequence>
<dbReference type="Gene3D" id="3.30.450.20">
    <property type="entry name" value="PAS domain"/>
    <property type="match status" value="2"/>
</dbReference>
<dbReference type="Pfam" id="PF08448">
    <property type="entry name" value="PAS_4"/>
    <property type="match status" value="1"/>
</dbReference>
<evidence type="ECO:0000256" key="1">
    <source>
        <dbReference type="ARBA" id="ARBA00022679"/>
    </source>
</evidence>
<keyword evidence="11" id="KW-1185">Reference proteome</keyword>
<dbReference type="PROSITE" id="PS50887">
    <property type="entry name" value="GGDEF"/>
    <property type="match status" value="1"/>
</dbReference>
<dbReference type="Pfam" id="PF08447">
    <property type="entry name" value="PAS_3"/>
    <property type="match status" value="1"/>
</dbReference>
<dbReference type="NCBIfam" id="TIGR00229">
    <property type="entry name" value="sensory_box"/>
    <property type="match status" value="2"/>
</dbReference>
<dbReference type="NCBIfam" id="TIGR00254">
    <property type="entry name" value="GGDEF"/>
    <property type="match status" value="1"/>
</dbReference>
<dbReference type="SMART" id="SM00065">
    <property type="entry name" value="GAF"/>
    <property type="match status" value="1"/>
</dbReference>
<evidence type="ECO:0000259" key="8">
    <source>
        <dbReference type="PROSITE" id="PS50883"/>
    </source>
</evidence>
<dbReference type="Gene3D" id="3.30.450.40">
    <property type="match status" value="1"/>
</dbReference>
<feature type="domain" description="PAS" evidence="6">
    <location>
        <begin position="354"/>
        <end position="405"/>
    </location>
</feature>
<keyword evidence="3" id="KW-0597">Phosphoprotein</keyword>
<dbReference type="InterPro" id="IPR029016">
    <property type="entry name" value="GAF-like_dom_sf"/>
</dbReference>
<reference evidence="10 11" key="1">
    <citation type="journal article" date="2020" name="Harmful Algae">
        <title>Molecular and morphological characterization of a novel dihydroanatoxin-a producing Microcoleus species (cyanobacteria) from the Russian River, California, USA.</title>
        <authorList>
            <person name="Conklin K.Y."/>
            <person name="Stancheva R."/>
            <person name="Otten T.G."/>
            <person name="Fadness R."/>
            <person name="Boyer G.L."/>
            <person name="Read B."/>
            <person name="Zhang X."/>
            <person name="Sheath R.G."/>
        </authorList>
    </citation>
    <scope>NUCLEOTIDE SEQUENCE [LARGE SCALE GENOMIC DNA]</scope>
    <source>
        <strain evidence="10 11">PTRS2</strain>
    </source>
</reference>
<feature type="region of interest" description="Disordered" evidence="4">
    <location>
        <begin position="781"/>
        <end position="804"/>
    </location>
</feature>
<dbReference type="PROSITE" id="PS50112">
    <property type="entry name" value="PAS"/>
    <property type="match status" value="2"/>
</dbReference>
<organism evidence="10 11">
    <name type="scientific">Microcoleus anatoxicus PTRS2</name>
    <dbReference type="NCBI Taxonomy" id="2705321"/>
    <lineage>
        <taxon>Bacteria</taxon>
        <taxon>Bacillati</taxon>
        <taxon>Cyanobacteriota</taxon>
        <taxon>Cyanophyceae</taxon>
        <taxon>Oscillatoriophycideae</taxon>
        <taxon>Oscillatoriales</taxon>
        <taxon>Microcoleaceae</taxon>
        <taxon>Microcoleus</taxon>
        <taxon>Microcoleus anatoxicus</taxon>
    </lineage>
</organism>
<dbReference type="InterPro" id="IPR035965">
    <property type="entry name" value="PAS-like_dom_sf"/>
</dbReference>
<evidence type="ECO:0000259" key="7">
    <source>
        <dbReference type="PROSITE" id="PS50113"/>
    </source>
</evidence>
<evidence type="ECO:0000259" key="5">
    <source>
        <dbReference type="PROSITE" id="PS50110"/>
    </source>
</evidence>
<dbReference type="PROSITE" id="PS50110">
    <property type="entry name" value="RESPONSE_REGULATORY"/>
    <property type="match status" value="1"/>
</dbReference>